<dbReference type="GO" id="GO:0016020">
    <property type="term" value="C:membrane"/>
    <property type="evidence" value="ECO:0007669"/>
    <property type="project" value="UniProtKB-SubCell"/>
</dbReference>
<sequence length="618" mass="66493">MNIKQLSIRSVTLGLLCFIGLMCLAATLYVSQNFFQAAVDSQKATLGRVLQVAVEQVQAEVADRSEELAAGLSKHKAVKKAVKAEDGGKLSLLMDDFFSQNLVTAGLVDLAKIRFYSEDGRFIGESAKGLSGLGRDMPLAMKEAFAGREGAERFKLIHATWIAEGENFHSVLTPLGGLKLVGFAEIVLRVSHNLSRVEELVHAPIQIRNLQGRELYRSDRWQQTLEEGHAFDVSYVLPSERGDAGVTLTTLEDNRAFIERARTHEQVGVALTLGVIVLGVLLAIWLLQRYVFAPMTHLQEQMKACTEGDLTLEVVPEGLKDTQDMANSLQQLVSMLRSQVLLINQSAGEVSTSSGHIATVAAQTRAHSDMQKQEMEQSAEAIHEMTSAAQEIARSAQDAETSAHETQQVADEGALVVAESIDMVTQLSEEVNGASGTISQLARDVENIGTILDVIRGVAEQTNLLALNAAIEAARAGEQGRGFAVVADEVRNLAARTQGSTAEIQGMIESLQGGSLEAVNAMNASAERAQRCVEQIDKAGEALKSIKRSTDDISRANTQIASAAEEQSAVTEQINRSVDSVKDAAIDLAAGCTQMSGASGELNEASEQLQKLVARFKV</sequence>
<dbReference type="GO" id="GO:0004888">
    <property type="term" value="F:transmembrane signaling receptor activity"/>
    <property type="evidence" value="ECO:0007669"/>
    <property type="project" value="InterPro"/>
</dbReference>
<feature type="domain" description="Methyl-accepting transducer" evidence="6">
    <location>
        <begin position="346"/>
        <end position="582"/>
    </location>
</feature>
<evidence type="ECO:0000256" key="3">
    <source>
        <dbReference type="ARBA" id="ARBA00029447"/>
    </source>
</evidence>
<keyword evidence="5" id="KW-1133">Transmembrane helix</keyword>
<dbReference type="PROSITE" id="PS50885">
    <property type="entry name" value="HAMP"/>
    <property type="match status" value="1"/>
</dbReference>
<keyword evidence="5" id="KW-0472">Membrane</keyword>
<feature type="transmembrane region" description="Helical" evidence="5">
    <location>
        <begin position="267"/>
        <end position="287"/>
    </location>
</feature>
<keyword evidence="5" id="KW-0812">Transmembrane</keyword>
<comment type="similarity">
    <text evidence="3">Belongs to the methyl-accepting chemotaxis (MCP) protein family.</text>
</comment>
<protein>
    <submittedName>
        <fullName evidence="8">Methyl-accepting chemotaxis protein</fullName>
    </submittedName>
</protein>
<dbReference type="GO" id="GO:0006935">
    <property type="term" value="P:chemotaxis"/>
    <property type="evidence" value="ECO:0007669"/>
    <property type="project" value="InterPro"/>
</dbReference>
<evidence type="ECO:0000256" key="5">
    <source>
        <dbReference type="SAM" id="Phobius"/>
    </source>
</evidence>
<dbReference type="PANTHER" id="PTHR32089">
    <property type="entry name" value="METHYL-ACCEPTING CHEMOTAXIS PROTEIN MCPB"/>
    <property type="match status" value="1"/>
</dbReference>
<dbReference type="PANTHER" id="PTHR32089:SF120">
    <property type="entry name" value="METHYL-ACCEPTING CHEMOTAXIS PROTEIN TLPQ"/>
    <property type="match status" value="1"/>
</dbReference>
<dbReference type="PRINTS" id="PR00260">
    <property type="entry name" value="CHEMTRNSDUCR"/>
</dbReference>
<proteinExistence type="inferred from homology"/>
<comment type="subcellular location">
    <subcellularLocation>
        <location evidence="1">Membrane</location>
    </subcellularLocation>
</comment>
<dbReference type="Proteomes" id="UP000280792">
    <property type="component" value="Unassembled WGS sequence"/>
</dbReference>
<dbReference type="Pfam" id="PF00015">
    <property type="entry name" value="MCPsignal"/>
    <property type="match status" value="1"/>
</dbReference>
<evidence type="ECO:0000256" key="2">
    <source>
        <dbReference type="ARBA" id="ARBA00023224"/>
    </source>
</evidence>
<evidence type="ECO:0000256" key="1">
    <source>
        <dbReference type="ARBA" id="ARBA00004370"/>
    </source>
</evidence>
<evidence type="ECO:0000313" key="9">
    <source>
        <dbReference type="Proteomes" id="UP000280792"/>
    </source>
</evidence>
<dbReference type="AlphaFoldDB" id="A0A3P3VN21"/>
<dbReference type="Gene3D" id="1.10.287.950">
    <property type="entry name" value="Methyl-accepting chemotaxis protein"/>
    <property type="match status" value="1"/>
</dbReference>
<feature type="domain" description="HAMP" evidence="7">
    <location>
        <begin position="289"/>
        <end position="341"/>
    </location>
</feature>
<dbReference type="CDD" id="cd11386">
    <property type="entry name" value="MCP_signal"/>
    <property type="match status" value="1"/>
</dbReference>
<reference evidence="8 9" key="1">
    <citation type="submission" date="2018-08" db="EMBL/GenBank/DDBJ databases">
        <authorList>
            <person name="Khan S.A."/>
        </authorList>
    </citation>
    <scope>NUCLEOTIDE SEQUENCE [LARGE SCALE GENOMIC DNA]</scope>
    <source>
        <strain evidence="8 9">GTF-13</strain>
    </source>
</reference>
<dbReference type="InterPro" id="IPR004090">
    <property type="entry name" value="Chemotax_Me-accpt_rcpt"/>
</dbReference>
<evidence type="ECO:0000259" key="6">
    <source>
        <dbReference type="PROSITE" id="PS50111"/>
    </source>
</evidence>
<name>A0A3P3VN21_9GAMM</name>
<dbReference type="EMBL" id="QWEZ01000001">
    <property type="protein sequence ID" value="RRJ84095.1"/>
    <property type="molecule type" value="Genomic_DNA"/>
</dbReference>
<dbReference type="GO" id="GO:0007165">
    <property type="term" value="P:signal transduction"/>
    <property type="evidence" value="ECO:0007669"/>
    <property type="project" value="UniProtKB-KW"/>
</dbReference>
<dbReference type="RefSeq" id="WP_125014521.1">
    <property type="nucleotide sequence ID" value="NZ_QWEZ01000001.1"/>
</dbReference>
<evidence type="ECO:0000256" key="4">
    <source>
        <dbReference type="PROSITE-ProRule" id="PRU00284"/>
    </source>
</evidence>
<reference evidence="8 9" key="2">
    <citation type="submission" date="2018-12" db="EMBL/GenBank/DDBJ databases">
        <title>Simiduia agarivorans gen. nov., sp. nov., a marine, agarolytic bacterium isolated from shallow coastal water from Keelung, Taiwan.</title>
        <authorList>
            <person name="Shieh W.Y."/>
        </authorList>
    </citation>
    <scope>NUCLEOTIDE SEQUENCE [LARGE SCALE GENOMIC DNA]</scope>
    <source>
        <strain evidence="8 9">GTF-13</strain>
    </source>
</reference>
<comment type="caution">
    <text evidence="8">The sequence shown here is derived from an EMBL/GenBank/DDBJ whole genome shotgun (WGS) entry which is preliminary data.</text>
</comment>
<accession>A0A3P3VN21</accession>
<keyword evidence="9" id="KW-1185">Reference proteome</keyword>
<dbReference type="PROSITE" id="PS50111">
    <property type="entry name" value="CHEMOTAXIS_TRANSDUC_2"/>
    <property type="match status" value="1"/>
</dbReference>
<organism evidence="8 9">
    <name type="scientific">Aestuariirhabdus litorea</name>
    <dbReference type="NCBI Taxonomy" id="2528527"/>
    <lineage>
        <taxon>Bacteria</taxon>
        <taxon>Pseudomonadati</taxon>
        <taxon>Pseudomonadota</taxon>
        <taxon>Gammaproteobacteria</taxon>
        <taxon>Oceanospirillales</taxon>
        <taxon>Aestuariirhabdaceae</taxon>
        <taxon>Aestuariirhabdus</taxon>
    </lineage>
</organism>
<evidence type="ECO:0000259" key="7">
    <source>
        <dbReference type="PROSITE" id="PS50885"/>
    </source>
</evidence>
<dbReference type="FunFam" id="1.10.287.950:FF:000001">
    <property type="entry name" value="Methyl-accepting chemotaxis sensory transducer"/>
    <property type="match status" value="1"/>
</dbReference>
<gene>
    <name evidence="8" type="ORF">D0544_02945</name>
</gene>
<dbReference type="SMART" id="SM00283">
    <property type="entry name" value="MA"/>
    <property type="match status" value="1"/>
</dbReference>
<dbReference type="SUPFAM" id="SSF58104">
    <property type="entry name" value="Methyl-accepting chemotaxis protein (MCP) signaling domain"/>
    <property type="match status" value="1"/>
</dbReference>
<evidence type="ECO:0000313" key="8">
    <source>
        <dbReference type="EMBL" id="RRJ84095.1"/>
    </source>
</evidence>
<dbReference type="InterPro" id="IPR003660">
    <property type="entry name" value="HAMP_dom"/>
</dbReference>
<keyword evidence="2 4" id="KW-0807">Transducer</keyword>
<dbReference type="InterPro" id="IPR004089">
    <property type="entry name" value="MCPsignal_dom"/>
</dbReference>